<evidence type="ECO:0000256" key="10">
    <source>
        <dbReference type="PIRSR" id="PIRSR029900-1"/>
    </source>
</evidence>
<dbReference type="GO" id="GO:0045493">
    <property type="term" value="P:xylan catabolic process"/>
    <property type="evidence" value="ECO:0007669"/>
    <property type="project" value="UniProtKB-KW"/>
</dbReference>
<feature type="domain" description="Glycosyl hydrolase family 67 C-terminal" evidence="13">
    <location>
        <begin position="479"/>
        <end position="701"/>
    </location>
</feature>
<feature type="active site" description="Proton acceptor" evidence="10">
    <location>
        <position position="417"/>
    </location>
</feature>
<keyword evidence="9" id="KW-0964">Secreted</keyword>
<feature type="chain" id="PRO_5017100243" description="Alpha-glucuronidase" evidence="9 11">
    <location>
        <begin position="20"/>
        <end position="846"/>
    </location>
</feature>
<evidence type="ECO:0000259" key="13">
    <source>
        <dbReference type="Pfam" id="PF07477"/>
    </source>
</evidence>
<dbReference type="Gene3D" id="2.60.120.260">
    <property type="entry name" value="Galactose-binding domain-like"/>
    <property type="match status" value="1"/>
</dbReference>
<keyword evidence="7 11" id="KW-0624">Polysaccharide degradation</keyword>
<evidence type="ECO:0000259" key="14">
    <source>
        <dbReference type="Pfam" id="PF07488"/>
    </source>
</evidence>
<protein>
    <recommendedName>
        <fullName evidence="2 9">Alpha-glucuronidase</fullName>
        <ecNumber evidence="2 9">3.2.1.139</ecNumber>
    </recommendedName>
</protein>
<name>A0A395NV50_TRIAR</name>
<feature type="active site" description="Proton acceptor" evidence="10">
    <location>
        <position position="389"/>
    </location>
</feature>
<dbReference type="Proteomes" id="UP000266272">
    <property type="component" value="Unassembled WGS sequence"/>
</dbReference>
<accession>A0A395NV50</accession>
<evidence type="ECO:0000256" key="1">
    <source>
        <dbReference type="ARBA" id="ARBA00008833"/>
    </source>
</evidence>
<dbReference type="Gene3D" id="3.90.1330.10">
    <property type="entry name" value="Alpha-glucuronidase, C-terminal domain"/>
    <property type="match status" value="1"/>
</dbReference>
<dbReference type="InterPro" id="IPR029018">
    <property type="entry name" value="Hex-like_dom2"/>
</dbReference>
<dbReference type="EC" id="3.2.1.139" evidence="2 9"/>
<dbReference type="InterPro" id="IPR005154">
    <property type="entry name" value="Glyco_hydro_67_aGlcAse_N"/>
</dbReference>
<keyword evidence="6 9" id="KW-0326">Glycosidase</keyword>
<comment type="caution">
    <text evidence="15">The sequence shown here is derived from an EMBL/GenBank/DDBJ whole genome shotgun (WGS) entry which is preliminary data.</text>
</comment>
<dbReference type="InterPro" id="IPR011099">
    <property type="entry name" value="Glyco_hydro_67_C"/>
</dbReference>
<evidence type="ECO:0000256" key="9">
    <source>
        <dbReference type="PIRNR" id="PIRNR029900"/>
    </source>
</evidence>
<evidence type="ECO:0000256" key="7">
    <source>
        <dbReference type="ARBA" id="ARBA00023326"/>
    </source>
</evidence>
<dbReference type="STRING" id="490622.A0A395NV50"/>
<comment type="subcellular location">
    <subcellularLocation>
        <location evidence="9 11">Secreted</location>
    </subcellularLocation>
</comment>
<dbReference type="GO" id="GO:0046559">
    <property type="term" value="F:alpha-glucuronidase activity"/>
    <property type="evidence" value="ECO:0007669"/>
    <property type="project" value="UniProtKB-EC"/>
</dbReference>
<dbReference type="CDD" id="cd02795">
    <property type="entry name" value="CBM6-CBM35-CBM36_like"/>
    <property type="match status" value="1"/>
</dbReference>
<keyword evidence="3 9" id="KW-0858">Xylan degradation</keyword>
<dbReference type="InterPro" id="IPR011100">
    <property type="entry name" value="Glyco_hydro_67_cat"/>
</dbReference>
<dbReference type="OrthoDB" id="6501611at2759"/>
<evidence type="ECO:0000313" key="16">
    <source>
        <dbReference type="Proteomes" id="UP000266272"/>
    </source>
</evidence>
<feature type="domain" description="Alpha glucuronidase N-terminal" evidence="12">
    <location>
        <begin position="25"/>
        <end position="145"/>
    </location>
</feature>
<evidence type="ECO:0000256" key="3">
    <source>
        <dbReference type="ARBA" id="ARBA00022651"/>
    </source>
</evidence>
<dbReference type="Pfam" id="PF07488">
    <property type="entry name" value="Glyco_hydro_67M"/>
    <property type="match status" value="1"/>
</dbReference>
<dbReference type="PIRSF" id="PIRSF029900">
    <property type="entry name" value="Alpha-glucuronds"/>
    <property type="match status" value="1"/>
</dbReference>
<gene>
    <name evidence="11" type="primary">aguA</name>
    <name evidence="15" type="ORF">TARUN_2481</name>
</gene>
<keyword evidence="16" id="KW-1185">Reference proteome</keyword>
<comment type="similarity">
    <text evidence="1 9 11">Belongs to the glycosyl hydrolase 67 family.</text>
</comment>
<feature type="domain" description="Glycosyl hydrolase family 67 catalytic" evidence="14">
    <location>
        <begin position="154"/>
        <end position="477"/>
    </location>
</feature>
<evidence type="ECO:0000256" key="5">
    <source>
        <dbReference type="ARBA" id="ARBA00023277"/>
    </source>
</evidence>
<organism evidence="15 16">
    <name type="scientific">Trichoderma arundinaceum</name>
    <dbReference type="NCBI Taxonomy" id="490622"/>
    <lineage>
        <taxon>Eukaryota</taxon>
        <taxon>Fungi</taxon>
        <taxon>Dikarya</taxon>
        <taxon>Ascomycota</taxon>
        <taxon>Pezizomycotina</taxon>
        <taxon>Sordariomycetes</taxon>
        <taxon>Hypocreomycetidae</taxon>
        <taxon>Hypocreales</taxon>
        <taxon>Hypocreaceae</taxon>
        <taxon>Trichoderma</taxon>
    </lineage>
</organism>
<sequence length="846" mass="93429">MLIKAFLFLLLTAFTPVFAESGIEAWLRYARLPSSATKGHLNSFPNRIVALKATKNGPLASASSELQKGIKGILGLSLEVNSGGKSCPTQKSIVVSTLDAYQSACGRLSPKLNLKEDGYWLSTKGKSVQIIGQNERGALYGAFEYLSLLGQGDFSEVAFASNPSAPVRWANQWDNLNAANSAHGSIERGYGGASIFFQNGLIKKDLSRVPLYGRLLASVGLNGIIINNVNADANLLNETNLQGVKRIADLFRPWGVNVGISLNFASPQVLGDLATFDPLDESVIKWWIDKSNRIYELVPDFAGYLVKANSEGQPGPLTYNRTLSEGANLFAKAIEPHGGIVVFRAFVYNQLNETDWKADRANAAVEFFKDLDGQFDSNVLVQIKFGPIDFQVREPASPLFGNLPKTPVAIELEVTQEYLGQQCHLVYLPPLWQTILSFDMRYNHRQSYVRDIVTGELFNHKLGGYAGVINVGMDDTWIGSHLAMSNMFAFGRLAWNPRADSKDIVEQWARLTFGLNHNVLSAIVDMSMKSWPAYEGYSGNLGIQTLTDILYTHYGANPASQDDNGWGQWTRADSKAIGMDRTVSNGTGNAGQYPKEVADMFEHTQTTPDDLMLWFHHVPYTFKLHSGKTVIQHFYDAHYTGAATAQTFPAAWKSLRDQIDAERYSDVLYRLQYQAGHSLVWRDAISEFYRNLSRIPDQLNRVRNHPHRIEAEEMDLSGFTTVNVSPTECASKYKAIATNGTGTATTRLNVPSGRYTVAINYYDVMGGSASYDVLINGKSIGTWQGNSENYLGHDFSSFLDCHSAIRVTFEGVKIARGDRLTIKGTGDGLEQAAIDYVAILPQSVVD</sequence>
<evidence type="ECO:0000259" key="12">
    <source>
        <dbReference type="Pfam" id="PF03648"/>
    </source>
</evidence>
<dbReference type="EMBL" id="PXOA01000141">
    <property type="protein sequence ID" value="RFU79727.1"/>
    <property type="molecule type" value="Genomic_DNA"/>
</dbReference>
<evidence type="ECO:0000256" key="6">
    <source>
        <dbReference type="ARBA" id="ARBA00023295"/>
    </source>
</evidence>
<dbReference type="PANTHER" id="PTHR39207:SF1">
    <property type="entry name" value="ALPHA-GLUCURONIDASE A"/>
    <property type="match status" value="1"/>
</dbReference>
<dbReference type="Gene3D" id="3.20.20.80">
    <property type="entry name" value="Glycosidases"/>
    <property type="match status" value="1"/>
</dbReference>
<comment type="catalytic activity">
    <reaction evidence="8 9 11">
        <text>an alpha-D-glucuronoside + H2O = D-glucuronate + an alcohol</text>
        <dbReference type="Rhea" id="RHEA:20005"/>
        <dbReference type="ChEBI" id="CHEBI:15377"/>
        <dbReference type="ChEBI" id="CHEBI:30879"/>
        <dbReference type="ChEBI" id="CHEBI:58720"/>
        <dbReference type="ChEBI" id="CHEBI:58899"/>
        <dbReference type="EC" id="3.2.1.139"/>
    </reaction>
</comment>
<dbReference type="AlphaFoldDB" id="A0A395NV50"/>
<dbReference type="PANTHER" id="PTHR39207">
    <property type="entry name" value="ALPHA-GLUCURONIDASE A"/>
    <property type="match status" value="1"/>
</dbReference>
<reference evidence="15 16" key="1">
    <citation type="journal article" date="2018" name="PLoS Pathog.">
        <title>Evolution of structural diversity of trichothecenes, a family of toxins produced by plant pathogenic and entomopathogenic fungi.</title>
        <authorList>
            <person name="Proctor R.H."/>
            <person name="McCormick S.P."/>
            <person name="Kim H.S."/>
            <person name="Cardoza R.E."/>
            <person name="Stanley A.M."/>
            <person name="Lindo L."/>
            <person name="Kelly A."/>
            <person name="Brown D.W."/>
            <person name="Lee T."/>
            <person name="Vaughan M.M."/>
            <person name="Alexander N.J."/>
            <person name="Busman M."/>
            <person name="Gutierrez S."/>
        </authorList>
    </citation>
    <scope>NUCLEOTIDE SEQUENCE [LARGE SCALE GENOMIC DNA]</scope>
    <source>
        <strain evidence="15 16">IBT 40837</strain>
    </source>
</reference>
<proteinExistence type="inferred from homology"/>
<evidence type="ECO:0000256" key="11">
    <source>
        <dbReference type="RuleBase" id="RU361198"/>
    </source>
</evidence>
<dbReference type="Pfam" id="PF03648">
    <property type="entry name" value="Glyco_hydro_67N"/>
    <property type="match status" value="1"/>
</dbReference>
<dbReference type="GO" id="GO:0005576">
    <property type="term" value="C:extracellular region"/>
    <property type="evidence" value="ECO:0007669"/>
    <property type="project" value="UniProtKB-SubCell"/>
</dbReference>
<feature type="active site" description="Proton donor" evidence="10">
    <location>
        <position position="311"/>
    </location>
</feature>
<dbReference type="Gene3D" id="3.30.379.10">
    <property type="entry name" value="Chitobiase/beta-hexosaminidase domain 2-like"/>
    <property type="match status" value="1"/>
</dbReference>
<comment type="function">
    <text evidence="11">Alpha-glucuronidase involved in the hydrolysis of xylan, a major structural heterogeneous polysaccharide found in plant biomass representing the second most abundant polysaccharide in the biosphere, after cellulose. Releases 4-O-methylglucuronic acid from xylan.</text>
</comment>
<dbReference type="Pfam" id="PF07477">
    <property type="entry name" value="Glyco_hydro_67C"/>
    <property type="match status" value="1"/>
</dbReference>
<keyword evidence="4 9" id="KW-0378">Hydrolase</keyword>
<feature type="signal peptide" evidence="9 11">
    <location>
        <begin position="1"/>
        <end position="19"/>
    </location>
</feature>
<dbReference type="InterPro" id="IPR017853">
    <property type="entry name" value="GH"/>
</dbReference>
<evidence type="ECO:0000256" key="8">
    <source>
        <dbReference type="ARBA" id="ARBA00048838"/>
    </source>
</evidence>
<dbReference type="SUPFAM" id="SSF55545">
    <property type="entry name" value="beta-N-acetylhexosaminidase-like domain"/>
    <property type="match status" value="1"/>
</dbReference>
<keyword evidence="9 11" id="KW-0732">Signal</keyword>
<dbReference type="InterPro" id="IPR037054">
    <property type="entry name" value="A-glucoronidase_C_sf"/>
</dbReference>
<evidence type="ECO:0000256" key="4">
    <source>
        <dbReference type="ARBA" id="ARBA00022801"/>
    </source>
</evidence>
<evidence type="ECO:0000313" key="15">
    <source>
        <dbReference type="EMBL" id="RFU79727.1"/>
    </source>
</evidence>
<dbReference type="InterPro" id="IPR011395">
    <property type="entry name" value="Glyco_hydro_67_aGlcAse"/>
</dbReference>
<evidence type="ECO:0000256" key="2">
    <source>
        <dbReference type="ARBA" id="ARBA00012271"/>
    </source>
</evidence>
<dbReference type="SUPFAM" id="SSF51445">
    <property type="entry name" value="(Trans)glycosidases"/>
    <property type="match status" value="1"/>
</dbReference>
<keyword evidence="5 11" id="KW-0119">Carbohydrate metabolism</keyword>